<proteinExistence type="predicted"/>
<gene>
    <name evidence="1" type="ORF">C2S_11457</name>
</gene>
<dbReference type="AlphaFoldDB" id="A0A2H3SK59"/>
<evidence type="ECO:0000313" key="2">
    <source>
        <dbReference type="Proteomes" id="UP000760494"/>
    </source>
</evidence>
<sequence length="230" mass="26061">MEPNNLVPGYQQDDNLKIDNIESHHAGLSSSESVIAQVAQVITATMSPIMLVKLKTPNAPNRAILKLYDRRFGSSLRRSKKGKHLPCRVQDEAAFRSFVDRGDIGPFMDEMEKDRRTELLPNSAADWRLESGGQAKFEAALWWEARSHFETGIEAYRRLKDPQGVFIPCMYTSICFSPTSARASKDIDDYYSVNVILLQFIPGWSLWDLPESPSSPTLQREWTSIVQPVI</sequence>
<accession>A0A2H3SK59</accession>
<dbReference type="EMBL" id="CABFJX010000398">
    <property type="protein sequence ID" value="VTT79741.1"/>
    <property type="molecule type" value="Genomic_DNA"/>
</dbReference>
<dbReference type="OrthoDB" id="5134445at2759"/>
<reference evidence="1" key="1">
    <citation type="submission" date="2019-05" db="EMBL/GenBank/DDBJ databases">
        <authorList>
            <person name="Piombo E."/>
        </authorList>
    </citation>
    <scope>NUCLEOTIDE SEQUENCE</scope>
    <source>
        <strain evidence="1">C2S</strain>
    </source>
</reference>
<comment type="caution">
    <text evidence="1">The sequence shown here is derived from an EMBL/GenBank/DDBJ whole genome shotgun (WGS) entry which is preliminary data.</text>
</comment>
<protein>
    <submittedName>
        <fullName evidence="1">Uncharacterized protein</fullName>
    </submittedName>
</protein>
<evidence type="ECO:0000313" key="1">
    <source>
        <dbReference type="EMBL" id="VTT79741.1"/>
    </source>
</evidence>
<dbReference type="Proteomes" id="UP000760494">
    <property type="component" value="Unassembled WGS sequence"/>
</dbReference>
<organism evidence="1 2">
    <name type="scientific">Fusarium fujikuroi</name>
    <name type="common">Bakanae and foot rot disease fungus</name>
    <name type="synonym">Gibberella fujikuroi</name>
    <dbReference type="NCBI Taxonomy" id="5127"/>
    <lineage>
        <taxon>Eukaryota</taxon>
        <taxon>Fungi</taxon>
        <taxon>Dikarya</taxon>
        <taxon>Ascomycota</taxon>
        <taxon>Pezizomycotina</taxon>
        <taxon>Sordariomycetes</taxon>
        <taxon>Hypocreomycetidae</taxon>
        <taxon>Hypocreales</taxon>
        <taxon>Nectriaceae</taxon>
        <taxon>Fusarium</taxon>
        <taxon>Fusarium fujikuroi species complex</taxon>
    </lineage>
</organism>
<name>A0A2H3SK59_FUSFU</name>